<dbReference type="EMBL" id="LAZR01000003">
    <property type="protein sequence ID" value="KKO11167.1"/>
    <property type="molecule type" value="Genomic_DNA"/>
</dbReference>
<protein>
    <submittedName>
        <fullName evidence="1">Uncharacterized protein</fullName>
    </submittedName>
</protein>
<accession>A0A0F9YG42</accession>
<name>A0A0F9YG42_9ZZZZ</name>
<sequence>MAAQMPNGQAALHSLWPDARWNISALFTHDQITFHALAALKERFDCRPAVDAIHGSLPVLWNSGRAARKARPIDPALVKKRLEAFNGVGSGVYYTFSNHLLGQEDLTDEACNRLLDAIDNDTGLNGVIVASDLLFDHIRKEHPALKLTASIIKATVENGKGDVDYYRKQAERFDSVMVHSDDGFNLDLLDQLDREKMEILVNENCVRNCTVREKHYALLASEQRTGGKSQPEGCLMPLTELDGKNLSCNMTDEEFKSVYDMGFRRFKLQGGGDMAWQYLYDFSRYLLEPTLVAPVFFKYIVAVQSAYLARDARAKLQAARAARAAKAKQDPPAS</sequence>
<reference evidence="1" key="1">
    <citation type="journal article" date="2015" name="Nature">
        <title>Complex archaea that bridge the gap between prokaryotes and eukaryotes.</title>
        <authorList>
            <person name="Spang A."/>
            <person name="Saw J.H."/>
            <person name="Jorgensen S.L."/>
            <person name="Zaremba-Niedzwiedzka K."/>
            <person name="Martijn J."/>
            <person name="Lind A.E."/>
            <person name="van Eijk R."/>
            <person name="Schleper C."/>
            <person name="Guy L."/>
            <person name="Ettema T.J."/>
        </authorList>
    </citation>
    <scope>NUCLEOTIDE SEQUENCE</scope>
</reference>
<proteinExistence type="predicted"/>
<comment type="caution">
    <text evidence="1">The sequence shown here is derived from an EMBL/GenBank/DDBJ whole genome shotgun (WGS) entry which is preliminary data.</text>
</comment>
<gene>
    <name evidence="1" type="ORF">LCGC14_0016430</name>
</gene>
<evidence type="ECO:0000313" key="1">
    <source>
        <dbReference type="EMBL" id="KKO11167.1"/>
    </source>
</evidence>
<dbReference type="AlphaFoldDB" id="A0A0F9YG42"/>
<organism evidence="1">
    <name type="scientific">marine sediment metagenome</name>
    <dbReference type="NCBI Taxonomy" id="412755"/>
    <lineage>
        <taxon>unclassified sequences</taxon>
        <taxon>metagenomes</taxon>
        <taxon>ecological metagenomes</taxon>
    </lineage>
</organism>